<dbReference type="AlphaFoldDB" id="A0A0F9IGA1"/>
<reference evidence="1" key="1">
    <citation type="journal article" date="2015" name="Nature">
        <title>Complex archaea that bridge the gap between prokaryotes and eukaryotes.</title>
        <authorList>
            <person name="Spang A."/>
            <person name="Saw J.H."/>
            <person name="Jorgensen S.L."/>
            <person name="Zaremba-Niedzwiedzka K."/>
            <person name="Martijn J."/>
            <person name="Lind A.E."/>
            <person name="van Eijk R."/>
            <person name="Schleper C."/>
            <person name="Guy L."/>
            <person name="Ettema T.J."/>
        </authorList>
    </citation>
    <scope>NUCLEOTIDE SEQUENCE</scope>
</reference>
<accession>A0A0F9IGA1</accession>
<protein>
    <submittedName>
        <fullName evidence="1">Uncharacterized protein</fullName>
    </submittedName>
</protein>
<gene>
    <name evidence="1" type="ORF">LCGC14_1661810</name>
</gene>
<sequence length="338" mass="36226">MTGAYTAKPAVIADPPVVPPGWNPDWPFPGPLPPGYDPVYAISFKSPPTPDDVGINEEITVRVKVYQEGIGDPPSQLGTIQPNENIDWLAFIDDIEIASSSEGWTYISGRYYSSWTFTPPLFPEDVTEPPKIMTVTAEGVMNNGSFSSPLSAEEGIDVVEKMSFVTEATIDSYVVSGDPAAWTVGVGVALGISIGGVSVGYWTRLWRVDKDNGTFHEYSSSNSGALPEGIVWTQDVPNRKLTLTIPKDSFDPTHEYYILTSSDSSKGAFGSLTINISTRVQFSDAGDVLLSEMNASGSGSVPPNSSLVEVSKYDIGGRELSLDGVLGLFSGATITNYE</sequence>
<proteinExistence type="predicted"/>
<evidence type="ECO:0000313" key="1">
    <source>
        <dbReference type="EMBL" id="KKM18824.1"/>
    </source>
</evidence>
<name>A0A0F9IGA1_9ZZZZ</name>
<dbReference type="EMBL" id="LAZR01014136">
    <property type="protein sequence ID" value="KKM18824.1"/>
    <property type="molecule type" value="Genomic_DNA"/>
</dbReference>
<organism evidence="1">
    <name type="scientific">marine sediment metagenome</name>
    <dbReference type="NCBI Taxonomy" id="412755"/>
    <lineage>
        <taxon>unclassified sequences</taxon>
        <taxon>metagenomes</taxon>
        <taxon>ecological metagenomes</taxon>
    </lineage>
</organism>
<comment type="caution">
    <text evidence="1">The sequence shown here is derived from an EMBL/GenBank/DDBJ whole genome shotgun (WGS) entry which is preliminary data.</text>
</comment>